<evidence type="ECO:0000259" key="9">
    <source>
        <dbReference type="PROSITE" id="PS50113"/>
    </source>
</evidence>
<evidence type="ECO:0000313" key="10">
    <source>
        <dbReference type="EMBL" id="ALF55096.1"/>
    </source>
</evidence>
<evidence type="ECO:0000259" key="8">
    <source>
        <dbReference type="PROSITE" id="PS50112"/>
    </source>
</evidence>
<keyword evidence="5" id="KW-0418">Kinase</keyword>
<dbReference type="SUPFAM" id="SSF55785">
    <property type="entry name" value="PYP-like sensor domain (PAS domain)"/>
    <property type="match status" value="2"/>
</dbReference>
<keyword evidence="11" id="KW-1185">Reference proteome</keyword>
<reference evidence="11" key="1">
    <citation type="submission" date="2015-07" db="EMBL/GenBank/DDBJ databases">
        <title>Genome Of Nitrogen-Fixing Cyanobacterium Nostoc piscinale CENA21 From Solimoes/Amazon River Floodplain Sediments And Comparative Genomics To Uncover Biosynthetic Natural Products Potential.</title>
        <authorList>
            <person name="Leao T.F."/>
            <person name="Leao P.N."/>
            <person name="Guimaraes P.I."/>
            <person name="de Melo A.G.C."/>
            <person name="Ramos R.T.J."/>
            <person name="Silva A."/>
            <person name="Fiore M.F."/>
            <person name="Schneider M.P.C."/>
        </authorList>
    </citation>
    <scope>NUCLEOTIDE SEQUENCE [LARGE SCALE GENOMIC DNA]</scope>
    <source>
        <strain evidence="11">CENA21</strain>
    </source>
</reference>
<evidence type="ECO:0000256" key="4">
    <source>
        <dbReference type="ARBA" id="ARBA00022741"/>
    </source>
</evidence>
<evidence type="ECO:0000256" key="2">
    <source>
        <dbReference type="ARBA" id="ARBA00022553"/>
    </source>
</evidence>
<dbReference type="KEGG" id="npz:ACX27_23345"/>
<dbReference type="PROSITE" id="PS50112">
    <property type="entry name" value="PAS"/>
    <property type="match status" value="1"/>
</dbReference>
<gene>
    <name evidence="10" type="ORF">ACX27_23345</name>
</gene>
<dbReference type="InterPro" id="IPR000014">
    <property type="entry name" value="PAS"/>
</dbReference>
<comment type="catalytic activity">
    <reaction evidence="1">
        <text>ATP + protein L-histidine = ADP + protein N-phospho-L-histidine.</text>
        <dbReference type="EC" id="2.7.13.3"/>
    </reaction>
</comment>
<evidence type="ECO:0000313" key="11">
    <source>
        <dbReference type="Proteomes" id="UP000062645"/>
    </source>
</evidence>
<dbReference type="PROSITE" id="PS50113">
    <property type="entry name" value="PAC"/>
    <property type="match status" value="1"/>
</dbReference>
<sequence>MTKNDAIGLRQFSLSADQFAALFPFHLVIDQQMQIIQVGGVLERILAPIQILNSPLEAHFCINRPNCAVTFEAICQQTRSLFLMRSLHKDMQLKGQIVCGENGDQLIFLGSPWITDITNLKNLELSIDDFPLYDSVSDYLFLLQAKNSALTDAKKLTTKLTEQRAELRATASRLTTLIESLQIGVLLEDENRCVILVNQEFCNLFEIPVPPAALQGMDCRQASESSKELFVEPEKFIRRVDEILNKGEIVVNQEWQLQDGRTLEQDYAPIVVDGKFYGHLWKYRDITQRKQSENALKLSEERLALALDAVEEGLWDWNLATGEIYLSPRWYTMLGYRPYELKENIKVVDKLIHPEDQKLMRQKLIAHIKGYTAFYEAEVRFLTKSGKWKWILDRGKLVNRDFQGKFLRMVGTHTDITERKKAEEELQQQYQRALLLKQITEKNSPVFKTRKNSPNNSNRSTAHFAG</sequence>
<dbReference type="EMBL" id="CP012036">
    <property type="protein sequence ID" value="ALF55096.1"/>
    <property type="molecule type" value="Genomic_DNA"/>
</dbReference>
<dbReference type="GO" id="GO:0004383">
    <property type="term" value="F:guanylate cyclase activity"/>
    <property type="evidence" value="ECO:0007669"/>
    <property type="project" value="InterPro"/>
</dbReference>
<dbReference type="Gene3D" id="3.30.450.20">
    <property type="entry name" value="PAS domain"/>
    <property type="match status" value="2"/>
</dbReference>
<feature type="region of interest" description="Disordered" evidence="7">
    <location>
        <begin position="445"/>
        <end position="466"/>
    </location>
</feature>
<keyword evidence="2" id="KW-0597">Phosphoprotein</keyword>
<name>A0A0M4SZT9_9NOSO</name>
<dbReference type="Pfam" id="PF13188">
    <property type="entry name" value="PAS_8"/>
    <property type="match status" value="1"/>
</dbReference>
<dbReference type="InterPro" id="IPR000700">
    <property type="entry name" value="PAS-assoc_C"/>
</dbReference>
<dbReference type="Gene3D" id="3.30.450.260">
    <property type="entry name" value="Haem NO binding associated domain"/>
    <property type="match status" value="1"/>
</dbReference>
<dbReference type="InterPro" id="IPR052162">
    <property type="entry name" value="Sensor_kinase/Photoreceptor"/>
</dbReference>
<organism evidence="10 11">
    <name type="scientific">Nostoc piscinale CENA21</name>
    <dbReference type="NCBI Taxonomy" id="224013"/>
    <lineage>
        <taxon>Bacteria</taxon>
        <taxon>Bacillati</taxon>
        <taxon>Cyanobacteriota</taxon>
        <taxon>Cyanophyceae</taxon>
        <taxon>Nostocales</taxon>
        <taxon>Nostocaceae</taxon>
        <taxon>Nostoc</taxon>
    </lineage>
</organism>
<evidence type="ECO:0000256" key="3">
    <source>
        <dbReference type="ARBA" id="ARBA00022679"/>
    </source>
</evidence>
<dbReference type="InterPro" id="IPR011645">
    <property type="entry name" value="HNOB_dom_associated"/>
</dbReference>
<dbReference type="CDD" id="cd00130">
    <property type="entry name" value="PAS"/>
    <property type="match status" value="1"/>
</dbReference>
<dbReference type="PANTHER" id="PTHR43304:SF1">
    <property type="entry name" value="PAC DOMAIN-CONTAINING PROTEIN"/>
    <property type="match status" value="1"/>
</dbReference>
<dbReference type="SMART" id="SM00091">
    <property type="entry name" value="PAS"/>
    <property type="match status" value="2"/>
</dbReference>
<keyword evidence="4" id="KW-0547">Nucleotide-binding</keyword>
<dbReference type="InterPro" id="IPR042463">
    <property type="entry name" value="HNOB_dom_associated_sf"/>
</dbReference>
<feature type="domain" description="PAC" evidence="9">
    <location>
        <begin position="375"/>
        <end position="428"/>
    </location>
</feature>
<dbReference type="NCBIfam" id="TIGR00229">
    <property type="entry name" value="sensory_box"/>
    <property type="match status" value="1"/>
</dbReference>
<feature type="compositionally biased region" description="Polar residues" evidence="7">
    <location>
        <begin position="452"/>
        <end position="466"/>
    </location>
</feature>
<dbReference type="GO" id="GO:0000166">
    <property type="term" value="F:nucleotide binding"/>
    <property type="evidence" value="ECO:0007669"/>
    <property type="project" value="UniProtKB-KW"/>
</dbReference>
<dbReference type="Pfam" id="PF08447">
    <property type="entry name" value="PAS_3"/>
    <property type="match status" value="1"/>
</dbReference>
<feature type="domain" description="PAS" evidence="8">
    <location>
        <begin position="299"/>
        <end position="371"/>
    </location>
</feature>
<dbReference type="PANTHER" id="PTHR43304">
    <property type="entry name" value="PHYTOCHROME-LIKE PROTEIN CPH1"/>
    <property type="match status" value="1"/>
</dbReference>
<dbReference type="RefSeq" id="WP_235526335.1">
    <property type="nucleotide sequence ID" value="NZ_CP012036.1"/>
</dbReference>
<accession>A0A0M4SZT9</accession>
<proteinExistence type="predicted"/>
<dbReference type="Proteomes" id="UP000062645">
    <property type="component" value="Chromosome"/>
</dbReference>
<evidence type="ECO:0000256" key="1">
    <source>
        <dbReference type="ARBA" id="ARBA00000085"/>
    </source>
</evidence>
<reference evidence="10 11" key="2">
    <citation type="journal article" date="2016" name="Genome Announc.">
        <title>Draft Genome Sequence of the N2-Fixing Cyanobacterium Nostoc piscinale CENA21, Isolated from the Brazilian Amazon Floodplain.</title>
        <authorList>
            <person name="Leao T."/>
            <person name="Guimaraes P.I."/>
            <person name="de Melo A.G."/>
            <person name="Ramos R.T."/>
            <person name="Leao P.N."/>
            <person name="Silva A."/>
            <person name="Fiore M.F."/>
            <person name="Schneider M.P."/>
        </authorList>
    </citation>
    <scope>NUCLEOTIDE SEQUENCE [LARGE SCALE GENOMIC DNA]</scope>
    <source>
        <strain evidence="10 11">CENA21</strain>
    </source>
</reference>
<dbReference type="AlphaFoldDB" id="A0A0M4SZT9"/>
<dbReference type="InterPro" id="IPR035965">
    <property type="entry name" value="PAS-like_dom_sf"/>
</dbReference>
<dbReference type="InterPro" id="IPR001610">
    <property type="entry name" value="PAC"/>
</dbReference>
<evidence type="ECO:0000256" key="6">
    <source>
        <dbReference type="ARBA" id="ARBA00023293"/>
    </source>
</evidence>
<dbReference type="Pfam" id="PF07701">
    <property type="entry name" value="HNOBA"/>
    <property type="match status" value="1"/>
</dbReference>
<protein>
    <submittedName>
        <fullName evidence="10">Uncharacterized protein</fullName>
    </submittedName>
</protein>
<dbReference type="SMART" id="SM00086">
    <property type="entry name" value="PAC"/>
    <property type="match status" value="1"/>
</dbReference>
<evidence type="ECO:0000256" key="7">
    <source>
        <dbReference type="SAM" id="MobiDB-lite"/>
    </source>
</evidence>
<evidence type="ECO:0000256" key="5">
    <source>
        <dbReference type="ARBA" id="ARBA00022777"/>
    </source>
</evidence>
<keyword evidence="3" id="KW-0808">Transferase</keyword>
<dbReference type="STRING" id="224013.ACX27_23345"/>
<dbReference type="PATRIC" id="fig|224013.5.peg.5601"/>
<keyword evidence="6" id="KW-0141">cGMP biosynthesis</keyword>
<dbReference type="InterPro" id="IPR013655">
    <property type="entry name" value="PAS_fold_3"/>
</dbReference>
<dbReference type="GO" id="GO:0004673">
    <property type="term" value="F:protein histidine kinase activity"/>
    <property type="evidence" value="ECO:0007669"/>
    <property type="project" value="UniProtKB-EC"/>
</dbReference>